<evidence type="ECO:0000313" key="5">
    <source>
        <dbReference type="Proteomes" id="UP000007110"/>
    </source>
</evidence>
<feature type="compositionally biased region" description="Polar residues" evidence="1">
    <location>
        <begin position="108"/>
        <end position="130"/>
    </location>
</feature>
<keyword evidence="3" id="KW-0732">Signal</keyword>
<keyword evidence="2" id="KW-1133">Transmembrane helix</keyword>
<evidence type="ECO:0000256" key="3">
    <source>
        <dbReference type="SAM" id="SignalP"/>
    </source>
</evidence>
<keyword evidence="5" id="KW-1185">Reference proteome</keyword>
<protein>
    <submittedName>
        <fullName evidence="4">Uncharacterized protein</fullName>
    </submittedName>
</protein>
<keyword evidence="2" id="KW-0812">Transmembrane</keyword>
<reference evidence="5" key="1">
    <citation type="submission" date="2015-02" db="EMBL/GenBank/DDBJ databases">
        <title>Genome sequencing for Strongylocentrotus purpuratus.</title>
        <authorList>
            <person name="Murali S."/>
            <person name="Liu Y."/>
            <person name="Vee V."/>
            <person name="English A."/>
            <person name="Wang M."/>
            <person name="Skinner E."/>
            <person name="Han Y."/>
            <person name="Muzny D.M."/>
            <person name="Worley K.C."/>
            <person name="Gibbs R.A."/>
        </authorList>
    </citation>
    <scope>NUCLEOTIDE SEQUENCE</scope>
</reference>
<organism evidence="4 5">
    <name type="scientific">Strongylocentrotus purpuratus</name>
    <name type="common">Purple sea urchin</name>
    <dbReference type="NCBI Taxonomy" id="7668"/>
    <lineage>
        <taxon>Eukaryota</taxon>
        <taxon>Metazoa</taxon>
        <taxon>Echinodermata</taxon>
        <taxon>Eleutherozoa</taxon>
        <taxon>Echinozoa</taxon>
        <taxon>Echinoidea</taxon>
        <taxon>Euechinoidea</taxon>
        <taxon>Echinacea</taxon>
        <taxon>Camarodonta</taxon>
        <taxon>Echinidea</taxon>
        <taxon>Strongylocentrotidae</taxon>
        <taxon>Strongylocentrotus</taxon>
    </lineage>
</organism>
<feature type="region of interest" description="Disordered" evidence="1">
    <location>
        <begin position="108"/>
        <end position="139"/>
    </location>
</feature>
<evidence type="ECO:0000256" key="1">
    <source>
        <dbReference type="SAM" id="MobiDB-lite"/>
    </source>
</evidence>
<evidence type="ECO:0000256" key="2">
    <source>
        <dbReference type="SAM" id="Phobius"/>
    </source>
</evidence>
<dbReference type="InParanoid" id="A0A7M7P1E4"/>
<dbReference type="Proteomes" id="UP000007110">
    <property type="component" value="Unassembled WGS sequence"/>
</dbReference>
<dbReference type="OrthoDB" id="10214835at2759"/>
<dbReference type="AlphaFoldDB" id="A0A7M7P1E4"/>
<feature type="chain" id="PRO_5029662222" evidence="3">
    <location>
        <begin position="20"/>
        <end position="154"/>
    </location>
</feature>
<feature type="transmembrane region" description="Helical" evidence="2">
    <location>
        <begin position="48"/>
        <end position="72"/>
    </location>
</feature>
<keyword evidence="2" id="KW-0472">Membrane</keyword>
<proteinExistence type="predicted"/>
<accession>A0A7M7P1E4</accession>
<name>A0A7M7P1E4_STRPU</name>
<dbReference type="RefSeq" id="XP_030844870.1">
    <property type="nucleotide sequence ID" value="XM_030989010.1"/>
</dbReference>
<dbReference type="GeneID" id="105440590"/>
<evidence type="ECO:0000313" key="4">
    <source>
        <dbReference type="EnsemblMetazoa" id="XP_030844870"/>
    </source>
</evidence>
<reference evidence="4" key="2">
    <citation type="submission" date="2021-01" db="UniProtKB">
        <authorList>
            <consortium name="EnsemblMetazoa"/>
        </authorList>
    </citation>
    <scope>IDENTIFICATION</scope>
</reference>
<dbReference type="EnsemblMetazoa" id="XM_030989010">
    <property type="protein sequence ID" value="XP_030844870"/>
    <property type="gene ID" value="LOC105440590"/>
</dbReference>
<dbReference type="KEGG" id="spu:105440590"/>
<sequence>MEIRMDYIWIILLLHPTDALPLEWDMPIGPPQPPPKGESDHESGRSGLIALGVLYFLIIVAVSCGVIAACCFRRRVVQAELQSRLSRASSTQRSSISRLNAAILDEQASNSARRSTITPSETPTSNSIEGSRQGGGDGVTMVTKNGLLAVPNNI</sequence>
<feature type="signal peptide" evidence="3">
    <location>
        <begin position="1"/>
        <end position="19"/>
    </location>
</feature>